<accession>A0A8K0FX36</accession>
<name>A0A8K0FX36_IGNLU</name>
<dbReference type="Gene3D" id="3.90.1200.10">
    <property type="match status" value="1"/>
</dbReference>
<dbReference type="PANTHER" id="PTHR11012:SF48">
    <property type="entry name" value="CHK KINASE-LIKE DOMAIN-CONTAINING PROTEIN-RELATED"/>
    <property type="match status" value="1"/>
</dbReference>
<dbReference type="Proteomes" id="UP000801492">
    <property type="component" value="Unassembled WGS sequence"/>
</dbReference>
<gene>
    <name evidence="2" type="ORF">ILUMI_27066</name>
</gene>
<dbReference type="OrthoDB" id="190089at2759"/>
<dbReference type="SMART" id="SM00587">
    <property type="entry name" value="CHK"/>
    <property type="match status" value="1"/>
</dbReference>
<reference evidence="2" key="1">
    <citation type="submission" date="2019-08" db="EMBL/GenBank/DDBJ databases">
        <title>The genome of the North American firefly Photinus pyralis.</title>
        <authorList>
            <consortium name="Photinus pyralis genome working group"/>
            <person name="Fallon T.R."/>
            <person name="Sander Lower S.E."/>
            <person name="Weng J.-K."/>
        </authorList>
    </citation>
    <scope>NUCLEOTIDE SEQUENCE</scope>
    <source>
        <strain evidence="2">TRF0915ILg1</strain>
        <tissue evidence="2">Whole body</tissue>
    </source>
</reference>
<evidence type="ECO:0000259" key="1">
    <source>
        <dbReference type="SMART" id="SM00587"/>
    </source>
</evidence>
<dbReference type="InterPro" id="IPR004119">
    <property type="entry name" value="EcKL"/>
</dbReference>
<evidence type="ECO:0000313" key="3">
    <source>
        <dbReference type="Proteomes" id="UP000801492"/>
    </source>
</evidence>
<feature type="domain" description="CHK kinase-like" evidence="1">
    <location>
        <begin position="397"/>
        <end position="587"/>
    </location>
</feature>
<dbReference type="AlphaFoldDB" id="A0A8K0FX36"/>
<dbReference type="PANTHER" id="PTHR11012">
    <property type="entry name" value="PROTEIN KINASE-LIKE DOMAIN-CONTAINING"/>
    <property type="match status" value="1"/>
</dbReference>
<sequence length="682" mass="79320">MRKKQVLGTSLFSLSDELSDNVILEDDTSSEDVNFNLGDETCNNKKTLDFVRKPVGRVYNRVTKNTEENSKKEELSSYQIAAMRLRLIPSSESCNSKASPADNIDDQAFDLFSGKTFIWYRANRDFVKDWSELEIALRNEFLPTDYDDRFLQEINRRTQLSHQAHLREKTTLSLVQKYFAILSDSGLTRVSSIQKLVQLGHLIKERRNAIDNYVPPARKRNDLEPDLAYVSFDVPISVQEVAAVKNPITLEMTTVCEGRFESLPRKSITAFSAFWERLFTGGEYTIIINATVKHDAFTTRYYKITDLPNQSKSKLGDHFALQLGFSLNNNVKPRLNVHYYYVKLLDIAAENGAKKQTALESYQRETFYYGTIQQAYDGFQWYSAFSPRLYFFEAHTLYLEDLSFRGHRNALPKQFFDFNECRTSLRALARFHANAISYEKYLHNANKDLLKEHPNVFNLNQERLWYKYSLKTMTRVLVALPIAHFIADSFATHAANLLIRYGQIESRCIRTVLHGNLCSSNILFRYDEHNYPQSTAFVDYQLLTHGPVVLDVLNLVYSNTSPSFRTNERLENLLIDYLKHLSDFLGYFQIPTNMTIDDLKWEFDKYKIFYLCQSICEKCVTYIPEEFKGLVVDNTIADYRESLLTSRIEVLKRFYDFDDTFKNNIQNDIHELETIISQLAAT</sequence>
<evidence type="ECO:0000313" key="2">
    <source>
        <dbReference type="EMBL" id="KAF2879102.1"/>
    </source>
</evidence>
<keyword evidence="3" id="KW-1185">Reference proteome</keyword>
<comment type="caution">
    <text evidence="2">The sequence shown here is derived from an EMBL/GenBank/DDBJ whole genome shotgun (WGS) entry which is preliminary data.</text>
</comment>
<dbReference type="SUPFAM" id="SSF56112">
    <property type="entry name" value="Protein kinase-like (PK-like)"/>
    <property type="match status" value="1"/>
</dbReference>
<dbReference type="EMBL" id="VTPC01091230">
    <property type="protein sequence ID" value="KAF2879102.1"/>
    <property type="molecule type" value="Genomic_DNA"/>
</dbReference>
<protein>
    <recommendedName>
        <fullName evidence="1">CHK kinase-like domain-containing protein</fullName>
    </recommendedName>
</protein>
<dbReference type="InterPro" id="IPR011009">
    <property type="entry name" value="Kinase-like_dom_sf"/>
</dbReference>
<organism evidence="2 3">
    <name type="scientific">Ignelater luminosus</name>
    <name type="common">Cucubano</name>
    <name type="synonym">Pyrophorus luminosus</name>
    <dbReference type="NCBI Taxonomy" id="2038154"/>
    <lineage>
        <taxon>Eukaryota</taxon>
        <taxon>Metazoa</taxon>
        <taxon>Ecdysozoa</taxon>
        <taxon>Arthropoda</taxon>
        <taxon>Hexapoda</taxon>
        <taxon>Insecta</taxon>
        <taxon>Pterygota</taxon>
        <taxon>Neoptera</taxon>
        <taxon>Endopterygota</taxon>
        <taxon>Coleoptera</taxon>
        <taxon>Polyphaga</taxon>
        <taxon>Elateriformia</taxon>
        <taxon>Elateroidea</taxon>
        <taxon>Elateridae</taxon>
        <taxon>Agrypninae</taxon>
        <taxon>Pyrophorini</taxon>
        <taxon>Ignelater</taxon>
    </lineage>
</organism>
<dbReference type="InterPro" id="IPR015897">
    <property type="entry name" value="CHK_kinase-like"/>
</dbReference>
<proteinExistence type="predicted"/>
<dbReference type="Pfam" id="PF02958">
    <property type="entry name" value="EcKL"/>
    <property type="match status" value="1"/>
</dbReference>